<protein>
    <submittedName>
        <fullName evidence="2">Uncharacterized protein</fullName>
    </submittedName>
</protein>
<feature type="region of interest" description="Disordered" evidence="1">
    <location>
        <begin position="1"/>
        <end position="21"/>
    </location>
</feature>
<name>E4XML1_OIKDI</name>
<evidence type="ECO:0000313" key="4">
    <source>
        <dbReference type="Proteomes" id="UP000001307"/>
    </source>
</evidence>
<keyword evidence="4" id="KW-1185">Reference proteome</keyword>
<reference evidence="2" key="1">
    <citation type="journal article" date="2010" name="Science">
        <title>Plasticity of animal genome architecture unmasked by rapid evolution of a pelagic tunicate.</title>
        <authorList>
            <person name="Denoeud F."/>
            <person name="Henriet S."/>
            <person name="Mungpakdee S."/>
            <person name="Aury J.M."/>
            <person name="Da Silva C."/>
            <person name="Brinkmann H."/>
            <person name="Mikhaleva J."/>
            <person name="Olsen L.C."/>
            <person name="Jubin C."/>
            <person name="Canestro C."/>
            <person name="Bouquet J.M."/>
            <person name="Danks G."/>
            <person name="Poulain J."/>
            <person name="Campsteijn C."/>
            <person name="Adamski M."/>
            <person name="Cross I."/>
            <person name="Yadetie F."/>
            <person name="Muffato M."/>
            <person name="Louis A."/>
            <person name="Butcher S."/>
            <person name="Tsagkogeorga G."/>
            <person name="Konrad A."/>
            <person name="Singh S."/>
            <person name="Jensen M.F."/>
            <person name="Cong E.H."/>
            <person name="Eikeseth-Otteraa H."/>
            <person name="Noel B."/>
            <person name="Anthouard V."/>
            <person name="Porcel B.M."/>
            <person name="Kachouri-Lafond R."/>
            <person name="Nishino A."/>
            <person name="Ugolini M."/>
            <person name="Chourrout P."/>
            <person name="Nishida H."/>
            <person name="Aasland R."/>
            <person name="Huzurbazar S."/>
            <person name="Westhof E."/>
            <person name="Delsuc F."/>
            <person name="Lehrach H."/>
            <person name="Reinhardt R."/>
            <person name="Weissenbach J."/>
            <person name="Roy S.W."/>
            <person name="Artiguenave F."/>
            <person name="Postlethwait J.H."/>
            <person name="Manak J.R."/>
            <person name="Thompson E.M."/>
            <person name="Jaillon O."/>
            <person name="Du Pasquier L."/>
            <person name="Boudinot P."/>
            <person name="Liberles D.A."/>
            <person name="Volff J.N."/>
            <person name="Philippe H."/>
            <person name="Lenhard B."/>
            <person name="Roest Crollius H."/>
            <person name="Wincker P."/>
            <person name="Chourrout D."/>
        </authorList>
    </citation>
    <scope>NUCLEOTIDE SEQUENCE [LARGE SCALE GENOMIC DNA]</scope>
</reference>
<organism evidence="2">
    <name type="scientific">Oikopleura dioica</name>
    <name type="common">Tunicate</name>
    <dbReference type="NCBI Taxonomy" id="34765"/>
    <lineage>
        <taxon>Eukaryota</taxon>
        <taxon>Metazoa</taxon>
        <taxon>Chordata</taxon>
        <taxon>Tunicata</taxon>
        <taxon>Appendicularia</taxon>
        <taxon>Copelata</taxon>
        <taxon>Oikopleuridae</taxon>
        <taxon>Oikopleura</taxon>
    </lineage>
</organism>
<dbReference type="EMBL" id="FN654594">
    <property type="protein sequence ID" value="CBY35173.1"/>
    <property type="molecule type" value="Genomic_DNA"/>
</dbReference>
<dbReference type="AlphaFoldDB" id="E4XML1"/>
<proteinExistence type="predicted"/>
<dbReference type="EMBL" id="FN653078">
    <property type="protein sequence ID" value="CBY11218.1"/>
    <property type="molecule type" value="Genomic_DNA"/>
</dbReference>
<dbReference type="OrthoDB" id="10554235at2759"/>
<dbReference type="Proteomes" id="UP000011014">
    <property type="component" value="Unassembled WGS sequence"/>
</dbReference>
<feature type="region of interest" description="Disordered" evidence="1">
    <location>
        <begin position="52"/>
        <end position="173"/>
    </location>
</feature>
<dbReference type="Proteomes" id="UP000001307">
    <property type="component" value="Unassembled WGS sequence"/>
</dbReference>
<evidence type="ECO:0000313" key="2">
    <source>
        <dbReference type="EMBL" id="CBY11218.1"/>
    </source>
</evidence>
<sequence length="204" mass="23369">MEDVAAAEIQDGLALGESNGFEVETDKELVDFTKKTHGMEVYHKIVKVEEDQLDQLGVEPLESQTKEEPMQLSSDEESIPASEPDDQRNRAQSLNPEQYRDFKNLTRQDTVVPDEVEEPETPRVNPGSNPFNFESEYEKQFGKGFGKYSDSERSSDDNSEMDAHMESDVEDEIEKREVEKVELSKSIDEEALLIWTRILKLNSY</sequence>
<feature type="compositionally biased region" description="Basic and acidic residues" evidence="1">
    <location>
        <begin position="149"/>
        <end position="173"/>
    </location>
</feature>
<gene>
    <name evidence="2" type="ORF">GSOID_T00015405001</name>
    <name evidence="3" type="ORF">GSOID_T00026977001</name>
</gene>
<dbReference type="InParanoid" id="E4XML1"/>
<accession>E4XML1</accession>
<evidence type="ECO:0000313" key="3">
    <source>
        <dbReference type="EMBL" id="CBY35173.1"/>
    </source>
</evidence>
<evidence type="ECO:0000256" key="1">
    <source>
        <dbReference type="SAM" id="MobiDB-lite"/>
    </source>
</evidence>